<dbReference type="Proteomes" id="UP000265520">
    <property type="component" value="Unassembled WGS sequence"/>
</dbReference>
<organism evidence="1 2">
    <name type="scientific">Trifolium medium</name>
    <dbReference type="NCBI Taxonomy" id="97028"/>
    <lineage>
        <taxon>Eukaryota</taxon>
        <taxon>Viridiplantae</taxon>
        <taxon>Streptophyta</taxon>
        <taxon>Embryophyta</taxon>
        <taxon>Tracheophyta</taxon>
        <taxon>Spermatophyta</taxon>
        <taxon>Magnoliopsida</taxon>
        <taxon>eudicotyledons</taxon>
        <taxon>Gunneridae</taxon>
        <taxon>Pentapetalae</taxon>
        <taxon>rosids</taxon>
        <taxon>fabids</taxon>
        <taxon>Fabales</taxon>
        <taxon>Fabaceae</taxon>
        <taxon>Papilionoideae</taxon>
        <taxon>50 kb inversion clade</taxon>
        <taxon>NPAAA clade</taxon>
        <taxon>Hologalegina</taxon>
        <taxon>IRL clade</taxon>
        <taxon>Trifolieae</taxon>
        <taxon>Trifolium</taxon>
    </lineage>
</organism>
<sequence>QEAQRQIQIDTRAANSTSSRVNMCATAGSSECKHVT</sequence>
<name>A0A392QN72_9FABA</name>
<evidence type="ECO:0000313" key="2">
    <source>
        <dbReference type="Proteomes" id="UP000265520"/>
    </source>
</evidence>
<dbReference type="AlphaFoldDB" id="A0A392QN72"/>
<evidence type="ECO:0000313" key="1">
    <source>
        <dbReference type="EMBL" id="MCI25110.1"/>
    </source>
</evidence>
<keyword evidence="2" id="KW-1185">Reference proteome</keyword>
<feature type="non-terminal residue" evidence="1">
    <location>
        <position position="1"/>
    </location>
</feature>
<reference evidence="1 2" key="1">
    <citation type="journal article" date="2018" name="Front. Plant Sci.">
        <title>Red Clover (Trifolium pratense) and Zigzag Clover (T. medium) - A Picture of Genomic Similarities and Differences.</title>
        <authorList>
            <person name="Dluhosova J."/>
            <person name="Istvanek J."/>
            <person name="Nedelnik J."/>
            <person name="Repkova J."/>
        </authorList>
    </citation>
    <scope>NUCLEOTIDE SEQUENCE [LARGE SCALE GENOMIC DNA]</scope>
    <source>
        <strain evidence="2">cv. 10/8</strain>
        <tissue evidence="1">Leaf</tissue>
    </source>
</reference>
<proteinExistence type="predicted"/>
<protein>
    <submittedName>
        <fullName evidence="1">Uncharacterized protein</fullName>
    </submittedName>
</protein>
<comment type="caution">
    <text evidence="1">The sequence shown here is derived from an EMBL/GenBank/DDBJ whole genome shotgun (WGS) entry which is preliminary data.</text>
</comment>
<accession>A0A392QN72</accession>
<dbReference type="EMBL" id="LXQA010145353">
    <property type="protein sequence ID" value="MCI25110.1"/>
    <property type="molecule type" value="Genomic_DNA"/>
</dbReference>